<evidence type="ECO:0000313" key="3">
    <source>
        <dbReference type="EMBL" id="KAB1659713.1"/>
    </source>
</evidence>
<keyword evidence="4" id="KW-1185">Reference proteome</keyword>
<gene>
    <name evidence="3" type="ORF">F8O01_04715</name>
</gene>
<protein>
    <recommendedName>
        <fullName evidence="2">UPF0102 protein F8O01_04715</fullName>
    </recommendedName>
</protein>
<dbReference type="Proteomes" id="UP000467240">
    <property type="component" value="Unassembled WGS sequence"/>
</dbReference>
<dbReference type="SUPFAM" id="SSF52980">
    <property type="entry name" value="Restriction endonuclease-like"/>
    <property type="match status" value="1"/>
</dbReference>
<proteinExistence type="inferred from homology"/>
<organism evidence="3 4">
    <name type="scientific">Pseudoclavibacter chungangensis</name>
    <dbReference type="NCBI Taxonomy" id="587635"/>
    <lineage>
        <taxon>Bacteria</taxon>
        <taxon>Bacillati</taxon>
        <taxon>Actinomycetota</taxon>
        <taxon>Actinomycetes</taxon>
        <taxon>Micrococcales</taxon>
        <taxon>Microbacteriaceae</taxon>
        <taxon>Pseudoclavibacter</taxon>
    </lineage>
</organism>
<evidence type="ECO:0000313" key="4">
    <source>
        <dbReference type="Proteomes" id="UP000467240"/>
    </source>
</evidence>
<comment type="similarity">
    <text evidence="1 2">Belongs to the UPF0102 family.</text>
</comment>
<sequence>MRAKDALGRTGERTAREYLLARGHELVDANWRCREGEIDLVTFDHGMLVVTEVKTRSSTRTGDPLEAVTSIKLRRLRRLAGLWLEAHPRLARPVRIDVIGVLVQHGREPVVRHVAGVGA</sequence>
<dbReference type="InterPro" id="IPR011856">
    <property type="entry name" value="tRNA_endonuc-like_dom_sf"/>
</dbReference>
<dbReference type="Gene3D" id="3.40.1350.10">
    <property type="match status" value="1"/>
</dbReference>
<accession>A0A7J5BZC9</accession>
<dbReference type="PANTHER" id="PTHR34039">
    <property type="entry name" value="UPF0102 PROTEIN YRAN"/>
    <property type="match status" value="1"/>
</dbReference>
<dbReference type="NCBIfam" id="NF009154">
    <property type="entry name" value="PRK12497.3-3"/>
    <property type="match status" value="1"/>
</dbReference>
<dbReference type="OrthoDB" id="9794876at2"/>
<comment type="caution">
    <text evidence="3">The sequence shown here is derived from an EMBL/GenBank/DDBJ whole genome shotgun (WGS) entry which is preliminary data.</text>
</comment>
<dbReference type="AlphaFoldDB" id="A0A7J5BZC9"/>
<dbReference type="CDD" id="cd20736">
    <property type="entry name" value="PoNe_Nuclease"/>
    <property type="match status" value="1"/>
</dbReference>
<dbReference type="HAMAP" id="MF_00048">
    <property type="entry name" value="UPF0102"/>
    <property type="match status" value="1"/>
</dbReference>
<dbReference type="PANTHER" id="PTHR34039:SF1">
    <property type="entry name" value="UPF0102 PROTEIN YRAN"/>
    <property type="match status" value="1"/>
</dbReference>
<dbReference type="EMBL" id="WBJZ01000005">
    <property type="protein sequence ID" value="KAB1659713.1"/>
    <property type="molecule type" value="Genomic_DNA"/>
</dbReference>
<evidence type="ECO:0000256" key="2">
    <source>
        <dbReference type="HAMAP-Rule" id="MF_00048"/>
    </source>
</evidence>
<dbReference type="GO" id="GO:0003676">
    <property type="term" value="F:nucleic acid binding"/>
    <property type="evidence" value="ECO:0007669"/>
    <property type="project" value="InterPro"/>
</dbReference>
<reference evidence="3 4" key="1">
    <citation type="submission" date="2019-09" db="EMBL/GenBank/DDBJ databases">
        <title>Phylogeny of genus Pseudoclavibacter and closely related genus.</title>
        <authorList>
            <person name="Li Y."/>
        </authorList>
    </citation>
    <scope>NUCLEOTIDE SEQUENCE [LARGE SCALE GENOMIC DNA]</scope>
    <source>
        <strain evidence="3 4">DSM 23821</strain>
    </source>
</reference>
<dbReference type="InterPro" id="IPR011335">
    <property type="entry name" value="Restrct_endonuc-II-like"/>
</dbReference>
<dbReference type="Pfam" id="PF02021">
    <property type="entry name" value="UPF0102"/>
    <property type="match status" value="1"/>
</dbReference>
<evidence type="ECO:0000256" key="1">
    <source>
        <dbReference type="ARBA" id="ARBA00006738"/>
    </source>
</evidence>
<dbReference type="NCBIfam" id="NF009150">
    <property type="entry name" value="PRK12497.1-3"/>
    <property type="match status" value="1"/>
</dbReference>
<name>A0A7J5BZC9_9MICO</name>
<dbReference type="InterPro" id="IPR003509">
    <property type="entry name" value="UPF0102_YraN-like"/>
</dbReference>